<accession>A0AA87MU48</accession>
<protein>
    <submittedName>
        <fullName evidence="1">Uncharacterized protein</fullName>
    </submittedName>
</protein>
<dbReference type="Proteomes" id="UP000001343">
    <property type="component" value="Unassembled WGS sequence"/>
</dbReference>
<reference evidence="1 2" key="1">
    <citation type="journal article" date="2014" name="Int. J. Syst. Evol. Microbiol.">
        <title>Leptospira mayottensis sp. nov., a pathogenic species of the genus Leptospira isolated from humans.</title>
        <authorList>
            <person name="Bourhy P."/>
            <person name="Collet L."/>
            <person name="Brisse S."/>
            <person name="Picardeau M."/>
        </authorList>
    </citation>
    <scope>NUCLEOTIDE SEQUENCE [LARGE SCALE GENOMIC DNA]</scope>
    <source>
        <strain evidence="1 2">200901122</strain>
    </source>
</reference>
<dbReference type="EMBL" id="AKWM02000002">
    <property type="protein sequence ID" value="EKS02132.1"/>
    <property type="molecule type" value="Genomic_DNA"/>
</dbReference>
<organism evidence="1 2">
    <name type="scientific">Leptospira mayottensis 200901122</name>
    <dbReference type="NCBI Taxonomy" id="1193010"/>
    <lineage>
        <taxon>Bacteria</taxon>
        <taxon>Pseudomonadati</taxon>
        <taxon>Spirochaetota</taxon>
        <taxon>Spirochaetia</taxon>
        <taxon>Leptospirales</taxon>
        <taxon>Leptospiraceae</taxon>
        <taxon>Leptospira</taxon>
    </lineage>
</organism>
<name>A0AA87MU48_9LEPT</name>
<dbReference type="AlphaFoldDB" id="A0AA87MU48"/>
<comment type="caution">
    <text evidence="1">The sequence shown here is derived from an EMBL/GenBank/DDBJ whole genome shotgun (WGS) entry which is preliminary data.</text>
</comment>
<evidence type="ECO:0000313" key="2">
    <source>
        <dbReference type="Proteomes" id="UP000001343"/>
    </source>
</evidence>
<sequence length="58" mass="6383">MALTENEAVYDSELGGITFSSLGGPTKIFRENFTSGFGNRYVSRKDLYRDSPVSNEAS</sequence>
<proteinExistence type="predicted"/>
<gene>
    <name evidence="1" type="ORF">LEP1GSC125_0743</name>
</gene>
<evidence type="ECO:0000313" key="1">
    <source>
        <dbReference type="EMBL" id="EKS02132.1"/>
    </source>
</evidence>